<gene>
    <name evidence="2" type="ORF">OsJ_14334</name>
</gene>
<organism evidence="2">
    <name type="scientific">Oryza sativa subsp. japonica</name>
    <name type="common">Rice</name>
    <dbReference type="NCBI Taxonomy" id="39947"/>
    <lineage>
        <taxon>Eukaryota</taxon>
        <taxon>Viridiplantae</taxon>
        <taxon>Streptophyta</taxon>
        <taxon>Embryophyta</taxon>
        <taxon>Tracheophyta</taxon>
        <taxon>Spermatophyta</taxon>
        <taxon>Magnoliopsida</taxon>
        <taxon>Liliopsida</taxon>
        <taxon>Poales</taxon>
        <taxon>Poaceae</taxon>
        <taxon>BOP clade</taxon>
        <taxon>Oryzoideae</taxon>
        <taxon>Oryzeae</taxon>
        <taxon>Oryzinae</taxon>
        <taxon>Oryza</taxon>
        <taxon>Oryza sativa</taxon>
    </lineage>
</organism>
<name>B9FEI5_ORYSJ</name>
<protein>
    <submittedName>
        <fullName evidence="2">Uncharacterized protein</fullName>
    </submittedName>
</protein>
<reference evidence="2" key="1">
    <citation type="journal article" date="2005" name="PLoS Biol.">
        <title>The genomes of Oryza sativa: a history of duplications.</title>
        <authorList>
            <person name="Yu J."/>
            <person name="Wang J."/>
            <person name="Lin W."/>
            <person name="Li S."/>
            <person name="Li H."/>
            <person name="Zhou J."/>
            <person name="Ni P."/>
            <person name="Dong W."/>
            <person name="Hu S."/>
            <person name="Zeng C."/>
            <person name="Zhang J."/>
            <person name="Zhang Y."/>
            <person name="Li R."/>
            <person name="Xu Z."/>
            <person name="Li S."/>
            <person name="Li X."/>
            <person name="Zheng H."/>
            <person name="Cong L."/>
            <person name="Lin L."/>
            <person name="Yin J."/>
            <person name="Geng J."/>
            <person name="Li G."/>
            <person name="Shi J."/>
            <person name="Liu J."/>
            <person name="Lv H."/>
            <person name="Li J."/>
            <person name="Wang J."/>
            <person name="Deng Y."/>
            <person name="Ran L."/>
            <person name="Shi X."/>
            <person name="Wang X."/>
            <person name="Wu Q."/>
            <person name="Li C."/>
            <person name="Ren X."/>
            <person name="Wang J."/>
            <person name="Wang X."/>
            <person name="Li D."/>
            <person name="Liu D."/>
            <person name="Zhang X."/>
            <person name="Ji Z."/>
            <person name="Zhao W."/>
            <person name="Sun Y."/>
            <person name="Zhang Z."/>
            <person name="Bao J."/>
            <person name="Han Y."/>
            <person name="Dong L."/>
            <person name="Ji J."/>
            <person name="Chen P."/>
            <person name="Wu S."/>
            <person name="Liu J."/>
            <person name="Xiao Y."/>
            <person name="Bu D."/>
            <person name="Tan J."/>
            <person name="Yang L."/>
            <person name="Ye C."/>
            <person name="Zhang J."/>
            <person name="Xu J."/>
            <person name="Zhou Y."/>
            <person name="Yu Y."/>
            <person name="Zhang B."/>
            <person name="Zhuang S."/>
            <person name="Wei H."/>
            <person name="Liu B."/>
            <person name="Lei M."/>
            <person name="Yu H."/>
            <person name="Li Y."/>
            <person name="Xu H."/>
            <person name="Wei S."/>
            <person name="He X."/>
            <person name="Fang L."/>
            <person name="Zhang Z."/>
            <person name="Zhang Y."/>
            <person name="Huang X."/>
            <person name="Su Z."/>
            <person name="Tong W."/>
            <person name="Li J."/>
            <person name="Tong Z."/>
            <person name="Li S."/>
            <person name="Ye J."/>
            <person name="Wang L."/>
            <person name="Fang L."/>
            <person name="Lei T."/>
            <person name="Chen C."/>
            <person name="Chen H."/>
            <person name="Xu Z."/>
            <person name="Li H."/>
            <person name="Huang H."/>
            <person name="Zhang F."/>
            <person name="Xu H."/>
            <person name="Li N."/>
            <person name="Zhao C."/>
            <person name="Li S."/>
            <person name="Dong L."/>
            <person name="Huang Y."/>
            <person name="Li L."/>
            <person name="Xi Y."/>
            <person name="Qi Q."/>
            <person name="Li W."/>
            <person name="Zhang B."/>
            <person name="Hu W."/>
            <person name="Zhang Y."/>
            <person name="Tian X."/>
            <person name="Jiao Y."/>
            <person name="Liang X."/>
            <person name="Jin J."/>
            <person name="Gao L."/>
            <person name="Zheng W."/>
            <person name="Hao B."/>
            <person name="Liu S."/>
            <person name="Wang W."/>
            <person name="Yuan L."/>
            <person name="Cao M."/>
            <person name="McDermott J."/>
            <person name="Samudrala R."/>
            <person name="Wang J."/>
            <person name="Wong G.K."/>
            <person name="Yang H."/>
        </authorList>
    </citation>
    <scope>NUCLEOTIDE SEQUENCE [LARGE SCALE GENOMIC DNA]</scope>
</reference>
<evidence type="ECO:0000313" key="2">
    <source>
        <dbReference type="EMBL" id="EEE60768.1"/>
    </source>
</evidence>
<evidence type="ECO:0000256" key="1">
    <source>
        <dbReference type="SAM" id="MobiDB-lite"/>
    </source>
</evidence>
<sequence length="126" mass="13264">MAAWCPGWAVVSPAWRRPEGGLATSGKEAGTARRMGGADGDEHRGLKVALQCRGRRSGRQGGWGKAGAAAIKAVGVEEPEQRRAKEEVGRRFLLGSAETAAMREMEAAWRCGRPASGSEADVDASD</sequence>
<feature type="region of interest" description="Disordered" evidence="1">
    <location>
        <begin position="17"/>
        <end position="42"/>
    </location>
</feature>
<dbReference type="AlphaFoldDB" id="B9FEI5"/>
<dbReference type="Proteomes" id="UP000007752">
    <property type="component" value="Chromosome 4"/>
</dbReference>
<dbReference type="EMBL" id="CM000141">
    <property type="protein sequence ID" value="EEE60768.1"/>
    <property type="molecule type" value="Genomic_DNA"/>
</dbReference>
<proteinExistence type="predicted"/>
<accession>B9FEI5</accession>
<reference evidence="2" key="2">
    <citation type="submission" date="2008-12" db="EMBL/GenBank/DDBJ databases">
        <title>Improved gene annotation of the rice (Oryza sativa) genomes.</title>
        <authorList>
            <person name="Wang J."/>
            <person name="Li R."/>
            <person name="Fan W."/>
            <person name="Huang Q."/>
            <person name="Zhang J."/>
            <person name="Zhou Y."/>
            <person name="Hu Y."/>
            <person name="Zi S."/>
            <person name="Li J."/>
            <person name="Ni P."/>
            <person name="Zheng H."/>
            <person name="Zhang Y."/>
            <person name="Zhao M."/>
            <person name="Hao Q."/>
            <person name="McDermott J."/>
            <person name="Samudrala R."/>
            <person name="Kristiansen K."/>
            <person name="Wong G.K.-S."/>
        </authorList>
    </citation>
    <scope>NUCLEOTIDE SEQUENCE</scope>
</reference>